<reference evidence="3" key="1">
    <citation type="submission" date="2023-05" db="EMBL/GenBank/DDBJ databases">
        <authorList>
            <person name="Huff M."/>
        </authorList>
    </citation>
    <scope>NUCLEOTIDE SEQUENCE</scope>
</reference>
<dbReference type="Gene3D" id="1.25.40.10">
    <property type="entry name" value="Tetratricopeptide repeat domain"/>
    <property type="match status" value="5"/>
</dbReference>
<dbReference type="AlphaFoldDB" id="A0AAD2A8N8"/>
<dbReference type="InterPro" id="IPR011990">
    <property type="entry name" value="TPR-like_helical_dom_sf"/>
</dbReference>
<dbReference type="Pfam" id="PF01535">
    <property type="entry name" value="PPR"/>
    <property type="match status" value="1"/>
</dbReference>
<keyword evidence="4" id="KW-1185">Reference proteome</keyword>
<sequence>MPFWAQRVSISKIFSTAFLHGHAQIESSHSHSSTLWFVKIVCTLCVRDSQFLTILSLDYFRKNLSPFIAFCVIQHLNSRLNNPRLAFSFFQYTRLDFNLIHSIPTFELLLRSLCQVGLHDLADLAYEYMKTDGFVPSSLLLDNIVTFFANGGRFKIAKEILISQAELYSKKAEVLSSFVCHSLLRLLCKRNQVDKAVSFFRNHILRLRGFCPDTCSFNIIMRGLCRVTKVDKAFEFFDIMRSFDCLPDLITYNTLINGLCRVGNVDRARNLLQEVQSQGEFLPDIVTDTSIISGYCKLGKMEEAGDLFDEMSNRGIRPNVITFNVLIDGFGKKGEMISASQIHERMVGGGYHPDVFSFTSLIDGHCRAGGLEQGLKLWDEMNERKVSPNLFTFSVLINALSKENRLNETRDLLRQLQWREDVIPQTFIYNPVIDGFSKAGDIDEANAIVAEMEVKGCSPDKLTFTILILGHCMKGRMSEAITIFNNMLTVGCVPDGITTTALVSCLRKAGMTNEAYKIGQKISNDMHSAKFADSYHYWTRGRNNLWRGSLQYPALCYSAWLRHEFILSQWFQQALR</sequence>
<organism evidence="3 4">
    <name type="scientific">Fraxinus pennsylvanica</name>
    <dbReference type="NCBI Taxonomy" id="56036"/>
    <lineage>
        <taxon>Eukaryota</taxon>
        <taxon>Viridiplantae</taxon>
        <taxon>Streptophyta</taxon>
        <taxon>Embryophyta</taxon>
        <taxon>Tracheophyta</taxon>
        <taxon>Spermatophyta</taxon>
        <taxon>Magnoliopsida</taxon>
        <taxon>eudicotyledons</taxon>
        <taxon>Gunneridae</taxon>
        <taxon>Pentapetalae</taxon>
        <taxon>asterids</taxon>
        <taxon>lamiids</taxon>
        <taxon>Lamiales</taxon>
        <taxon>Oleaceae</taxon>
        <taxon>Oleeae</taxon>
        <taxon>Fraxinus</taxon>
    </lineage>
</organism>
<gene>
    <name evidence="3" type="ORF">FPE_LOCUS29221</name>
</gene>
<dbReference type="PANTHER" id="PTHR47936">
    <property type="entry name" value="PPR_LONG DOMAIN-CONTAINING PROTEIN"/>
    <property type="match status" value="1"/>
</dbReference>
<evidence type="ECO:0000313" key="3">
    <source>
        <dbReference type="EMBL" id="CAI9781791.1"/>
    </source>
</evidence>
<dbReference type="EMBL" id="OU503053">
    <property type="protein sequence ID" value="CAI9781791.1"/>
    <property type="molecule type" value="Genomic_DNA"/>
</dbReference>
<protein>
    <recommendedName>
        <fullName evidence="5">Pentatricopeptide repeat-containing protein</fullName>
    </recommendedName>
</protein>
<keyword evidence="2" id="KW-0677">Repeat</keyword>
<dbReference type="NCBIfam" id="TIGR00756">
    <property type="entry name" value="PPR"/>
    <property type="match status" value="9"/>
</dbReference>
<evidence type="ECO:0008006" key="5">
    <source>
        <dbReference type="Google" id="ProtNLM"/>
    </source>
</evidence>
<dbReference type="GO" id="GO:0010019">
    <property type="term" value="P:chloroplast-nucleus signaling pathway"/>
    <property type="evidence" value="ECO:0007669"/>
    <property type="project" value="TreeGrafter"/>
</dbReference>
<evidence type="ECO:0000256" key="2">
    <source>
        <dbReference type="ARBA" id="ARBA00022737"/>
    </source>
</evidence>
<evidence type="ECO:0000313" key="4">
    <source>
        <dbReference type="Proteomes" id="UP000834106"/>
    </source>
</evidence>
<dbReference type="GO" id="GO:0009507">
    <property type="term" value="C:chloroplast"/>
    <property type="evidence" value="ECO:0007669"/>
    <property type="project" value="TreeGrafter"/>
</dbReference>
<proteinExistence type="inferred from homology"/>
<evidence type="ECO:0000256" key="1">
    <source>
        <dbReference type="ARBA" id="ARBA00007626"/>
    </source>
</evidence>
<accession>A0AAD2A8N8</accession>
<dbReference type="Proteomes" id="UP000834106">
    <property type="component" value="Chromosome 18"/>
</dbReference>
<dbReference type="PANTHER" id="PTHR47936:SF1">
    <property type="entry name" value="PENTATRICOPEPTIDE REPEAT-CONTAINING PROTEIN GUN1, CHLOROPLASTIC"/>
    <property type="match status" value="1"/>
</dbReference>
<name>A0AAD2A8N8_9LAMI</name>
<dbReference type="InterPro" id="IPR002885">
    <property type="entry name" value="PPR_rpt"/>
</dbReference>
<comment type="similarity">
    <text evidence="1">Belongs to the PPR family. P subfamily.</text>
</comment>
<dbReference type="Pfam" id="PF13041">
    <property type="entry name" value="PPR_2"/>
    <property type="match status" value="4"/>
</dbReference>
<dbReference type="GO" id="GO:0031930">
    <property type="term" value="P:mitochondria-nucleus signaling pathway"/>
    <property type="evidence" value="ECO:0007669"/>
    <property type="project" value="TreeGrafter"/>
</dbReference>